<dbReference type="InterPro" id="IPR017941">
    <property type="entry name" value="Rieske_2Fe-2S"/>
</dbReference>
<keyword evidence="4" id="KW-0560">Oxidoreductase</keyword>
<dbReference type="InterPro" id="IPR036922">
    <property type="entry name" value="Rieske_2Fe-2S_sf"/>
</dbReference>
<evidence type="ECO:0000259" key="8">
    <source>
        <dbReference type="PROSITE" id="PS51296"/>
    </source>
</evidence>
<organism evidence="9 10">
    <name type="scientific">Novosphingobium indicum</name>
    <dbReference type="NCBI Taxonomy" id="462949"/>
    <lineage>
        <taxon>Bacteria</taxon>
        <taxon>Pseudomonadati</taxon>
        <taxon>Pseudomonadota</taxon>
        <taxon>Alphaproteobacteria</taxon>
        <taxon>Sphingomonadales</taxon>
        <taxon>Sphingomonadaceae</taxon>
        <taxon>Novosphingobium</taxon>
    </lineage>
</organism>
<dbReference type="SUPFAM" id="SSF55961">
    <property type="entry name" value="Bet v1-like"/>
    <property type="match status" value="1"/>
</dbReference>
<dbReference type="Proteomes" id="UP000605099">
    <property type="component" value="Unassembled WGS sequence"/>
</dbReference>
<evidence type="ECO:0000313" key="10">
    <source>
        <dbReference type="Proteomes" id="UP000605099"/>
    </source>
</evidence>
<keyword evidence="10" id="KW-1185">Reference proteome</keyword>
<dbReference type="EMBL" id="BMLK01000017">
    <property type="protein sequence ID" value="GGN56308.1"/>
    <property type="molecule type" value="Genomic_DNA"/>
</dbReference>
<keyword evidence="6" id="KW-0411">Iron-sulfur</keyword>
<comment type="cofactor">
    <cofactor evidence="1">
        <name>Fe cation</name>
        <dbReference type="ChEBI" id="CHEBI:24875"/>
    </cofactor>
</comment>
<dbReference type="CDD" id="cd03469">
    <property type="entry name" value="Rieske_RO_Alpha_N"/>
    <property type="match status" value="1"/>
</dbReference>
<dbReference type="PROSITE" id="PS00570">
    <property type="entry name" value="RING_HYDROXYL_ALPHA"/>
    <property type="match status" value="1"/>
</dbReference>
<evidence type="ECO:0000256" key="4">
    <source>
        <dbReference type="ARBA" id="ARBA00023002"/>
    </source>
</evidence>
<evidence type="ECO:0000313" key="9">
    <source>
        <dbReference type="EMBL" id="GGN56308.1"/>
    </source>
</evidence>
<evidence type="ECO:0000256" key="6">
    <source>
        <dbReference type="ARBA" id="ARBA00023014"/>
    </source>
</evidence>
<keyword evidence="5" id="KW-0408">Iron</keyword>
<evidence type="ECO:0000256" key="5">
    <source>
        <dbReference type="ARBA" id="ARBA00023004"/>
    </source>
</evidence>
<keyword evidence="7" id="KW-0520">NAD</keyword>
<protein>
    <submittedName>
        <fullName evidence="9">(2Fe-2S)-binding protein</fullName>
    </submittedName>
</protein>
<comment type="caution">
    <text evidence="9">The sequence shown here is derived from an EMBL/GenBank/DDBJ whole genome shotgun (WGS) entry which is preliminary data.</text>
</comment>
<accession>A0ABQ2JVW2</accession>
<gene>
    <name evidence="9" type="ORF">GCM10011349_33880</name>
</gene>
<evidence type="ECO:0000256" key="2">
    <source>
        <dbReference type="ARBA" id="ARBA00022714"/>
    </source>
</evidence>
<name>A0ABQ2JVW2_9SPHN</name>
<sequence length="398" mass="45511">MQDDDILDMLSVEEAADRFGRGPLSAAPYHDPDWWEREREAVFLRSWIHIGHVCEVPEPGSFVRREIEFARASLLIMRGRDGQVRAFHNACRHRGSRLVDEMSGRRSKLSCRYHMWTYGSDGALLSAPDFERFEVPREGCALKPVATEVVAGMIFVNFAHEPEQTAREFFGPIAAAMERLPVARATCFTEWTYEIGANWKTNFDNFQENYHLRFIHPRTGEQALGPENPFGYPTHYGFLGPHRGQKLWKNPDPPPVAGSLKLGYARVGELARREGLDFPKTDFKLFPCFHMVGLPPYQNYTHTMYPLGPDRTRGQVRMYWTAPPEDAAAAFTREFAAVTIRDVLSEDREAVEASQQGMAVIDHIHFQDHEVLLRHLYLEVEKRVRVHVATRTLAEAAA</sequence>
<dbReference type="InterPro" id="IPR001663">
    <property type="entry name" value="Rng_hydr_dOase-A"/>
</dbReference>
<dbReference type="InterPro" id="IPR015881">
    <property type="entry name" value="ARHD_Rieske_2Fe_2S"/>
</dbReference>
<dbReference type="Gene3D" id="2.102.10.10">
    <property type="entry name" value="Rieske [2Fe-2S] iron-sulphur domain"/>
    <property type="match status" value="1"/>
</dbReference>
<dbReference type="CDD" id="cd00680">
    <property type="entry name" value="RHO_alpha_C"/>
    <property type="match status" value="1"/>
</dbReference>
<keyword evidence="2" id="KW-0001">2Fe-2S</keyword>
<evidence type="ECO:0000256" key="7">
    <source>
        <dbReference type="ARBA" id="ARBA00023027"/>
    </source>
</evidence>
<dbReference type="InterPro" id="IPR015879">
    <property type="entry name" value="Ring_hydroxy_dOase_asu_C_dom"/>
</dbReference>
<dbReference type="Pfam" id="PF00355">
    <property type="entry name" value="Rieske"/>
    <property type="match status" value="1"/>
</dbReference>
<proteinExistence type="predicted"/>
<dbReference type="PROSITE" id="PS51296">
    <property type="entry name" value="RIESKE"/>
    <property type="match status" value="1"/>
</dbReference>
<dbReference type="SUPFAM" id="SSF50022">
    <property type="entry name" value="ISP domain"/>
    <property type="match status" value="1"/>
</dbReference>
<dbReference type="PANTHER" id="PTHR43756">
    <property type="entry name" value="CHOLINE MONOOXYGENASE, CHLOROPLASTIC"/>
    <property type="match status" value="1"/>
</dbReference>
<dbReference type="PRINTS" id="PR00090">
    <property type="entry name" value="RNGDIOXGNASE"/>
</dbReference>
<dbReference type="Gene3D" id="3.90.380.10">
    <property type="entry name" value="Naphthalene 1,2-dioxygenase Alpha Subunit, Chain A, domain 1"/>
    <property type="match status" value="2"/>
</dbReference>
<dbReference type="RefSeq" id="WP_229710506.1">
    <property type="nucleotide sequence ID" value="NZ_BMLK01000017.1"/>
</dbReference>
<keyword evidence="3" id="KW-0479">Metal-binding</keyword>
<dbReference type="PANTHER" id="PTHR43756:SF5">
    <property type="entry name" value="CHOLINE MONOOXYGENASE, CHLOROPLASTIC"/>
    <property type="match status" value="1"/>
</dbReference>
<dbReference type="Pfam" id="PF00848">
    <property type="entry name" value="Ring_hydroxyl_A"/>
    <property type="match status" value="1"/>
</dbReference>
<feature type="domain" description="Rieske" evidence="8">
    <location>
        <begin position="51"/>
        <end position="156"/>
    </location>
</feature>
<reference evidence="10" key="1">
    <citation type="journal article" date="2019" name="Int. J. Syst. Evol. Microbiol.">
        <title>The Global Catalogue of Microorganisms (GCM) 10K type strain sequencing project: providing services to taxonomists for standard genome sequencing and annotation.</title>
        <authorList>
            <consortium name="The Broad Institute Genomics Platform"/>
            <consortium name="The Broad Institute Genome Sequencing Center for Infectious Disease"/>
            <person name="Wu L."/>
            <person name="Ma J."/>
        </authorList>
    </citation>
    <scope>NUCLEOTIDE SEQUENCE [LARGE SCALE GENOMIC DNA]</scope>
    <source>
        <strain evidence="10">CGMCC 1.6784</strain>
    </source>
</reference>
<evidence type="ECO:0000256" key="1">
    <source>
        <dbReference type="ARBA" id="ARBA00001962"/>
    </source>
</evidence>
<evidence type="ECO:0000256" key="3">
    <source>
        <dbReference type="ARBA" id="ARBA00022723"/>
    </source>
</evidence>